<evidence type="ECO:0000313" key="10">
    <source>
        <dbReference type="Proteomes" id="UP000000269"/>
    </source>
</evidence>
<dbReference type="PROSITE" id="PS00041">
    <property type="entry name" value="HTH_ARAC_FAMILY_1"/>
    <property type="match status" value="1"/>
</dbReference>
<dbReference type="SUPFAM" id="SSF46689">
    <property type="entry name" value="Homeodomain-like"/>
    <property type="match status" value="2"/>
</dbReference>
<dbReference type="Pfam" id="PF01229">
    <property type="entry name" value="Glyco_hydro_39"/>
    <property type="match status" value="1"/>
</dbReference>
<keyword evidence="10" id="KW-1185">Reference proteome</keyword>
<evidence type="ECO:0000256" key="6">
    <source>
        <dbReference type="ARBA" id="ARBA00023295"/>
    </source>
</evidence>
<dbReference type="PRINTS" id="PR00745">
    <property type="entry name" value="GLHYDRLASE39"/>
</dbReference>
<evidence type="ECO:0000256" key="5">
    <source>
        <dbReference type="ARBA" id="ARBA00023163"/>
    </source>
</evidence>
<feature type="domain" description="HTH araC/xylS-type" evidence="8">
    <location>
        <begin position="178"/>
        <end position="276"/>
    </location>
</feature>
<dbReference type="eggNOG" id="COG3664">
    <property type="taxonomic scope" value="Bacteria"/>
</dbReference>
<dbReference type="GO" id="GO:0005975">
    <property type="term" value="P:carbohydrate metabolic process"/>
    <property type="evidence" value="ECO:0007669"/>
    <property type="project" value="InterPro"/>
</dbReference>
<dbReference type="SUPFAM" id="SSF51011">
    <property type="entry name" value="Glycosyl hydrolase domain"/>
    <property type="match status" value="1"/>
</dbReference>
<dbReference type="InterPro" id="IPR000514">
    <property type="entry name" value="Glyco_hydro_39"/>
</dbReference>
<reference evidence="10" key="1">
    <citation type="submission" date="2007-10" db="EMBL/GenBank/DDBJ databases">
        <title>Complete genome of Alkaliphilus oremlandii OhILAs.</title>
        <authorList>
            <person name="Copeland A."/>
            <person name="Lucas S."/>
            <person name="Lapidus A."/>
            <person name="Barry K."/>
            <person name="Detter J.C."/>
            <person name="Glavina del Rio T."/>
            <person name="Hammon N."/>
            <person name="Israni S."/>
            <person name="Dalin E."/>
            <person name="Tice H."/>
            <person name="Pitluck S."/>
            <person name="Chain P."/>
            <person name="Malfatti S."/>
            <person name="Shin M."/>
            <person name="Vergez L."/>
            <person name="Schmutz J."/>
            <person name="Larimer F."/>
            <person name="Land M."/>
            <person name="Hauser L."/>
            <person name="Kyrpides N."/>
            <person name="Mikhailova N."/>
            <person name="Stolz J.F."/>
            <person name="Dawson A."/>
            <person name="Fisher E."/>
            <person name="Crable B."/>
            <person name="Perera E."/>
            <person name="Lisak J."/>
            <person name="Ranganathan M."/>
            <person name="Basu P."/>
            <person name="Richardson P."/>
        </authorList>
    </citation>
    <scope>NUCLEOTIDE SEQUENCE [LARGE SCALE GENOMIC DNA]</scope>
    <source>
        <strain evidence="10">OhILAs</strain>
    </source>
</reference>
<dbReference type="InterPro" id="IPR009057">
    <property type="entry name" value="Homeodomain-like_sf"/>
</dbReference>
<dbReference type="RefSeq" id="WP_012157941.1">
    <property type="nucleotide sequence ID" value="NC_009922.1"/>
</dbReference>
<dbReference type="Gene3D" id="2.60.120.10">
    <property type="entry name" value="Jelly Rolls"/>
    <property type="match status" value="1"/>
</dbReference>
<dbReference type="EMBL" id="CP000853">
    <property type="protein sequence ID" value="ABW17626.1"/>
    <property type="molecule type" value="Genomic_DNA"/>
</dbReference>
<dbReference type="GO" id="GO:0003700">
    <property type="term" value="F:DNA-binding transcription factor activity"/>
    <property type="evidence" value="ECO:0007669"/>
    <property type="project" value="InterPro"/>
</dbReference>
<dbReference type="GO" id="GO:0004553">
    <property type="term" value="F:hydrolase activity, hydrolyzing O-glycosyl compounds"/>
    <property type="evidence" value="ECO:0007669"/>
    <property type="project" value="InterPro"/>
</dbReference>
<dbReference type="InterPro" id="IPR018062">
    <property type="entry name" value="HTH_AraC-typ_CS"/>
</dbReference>
<dbReference type="SUPFAM" id="SSF51182">
    <property type="entry name" value="RmlC-like cupins"/>
    <property type="match status" value="1"/>
</dbReference>
<dbReference type="PROSITE" id="PS01124">
    <property type="entry name" value="HTH_ARAC_FAMILY_2"/>
    <property type="match status" value="1"/>
</dbReference>
<dbReference type="Gene3D" id="1.10.10.60">
    <property type="entry name" value="Homeodomain-like"/>
    <property type="match status" value="2"/>
</dbReference>
<dbReference type="InterPro" id="IPR049166">
    <property type="entry name" value="GH39_cat"/>
</dbReference>
<dbReference type="PANTHER" id="PTHR43280">
    <property type="entry name" value="ARAC-FAMILY TRANSCRIPTIONAL REGULATOR"/>
    <property type="match status" value="1"/>
</dbReference>
<dbReference type="InterPro" id="IPR018060">
    <property type="entry name" value="HTH_AraC"/>
</dbReference>
<dbReference type="Gene3D" id="3.20.20.80">
    <property type="entry name" value="Glycosidases"/>
    <property type="match status" value="1"/>
</dbReference>
<keyword evidence="5" id="KW-0804">Transcription</keyword>
<protein>
    <submittedName>
        <fullName evidence="9">Transcriptional regulator, AraC family</fullName>
    </submittedName>
</protein>
<dbReference type="CDD" id="cd02208">
    <property type="entry name" value="cupin_RmlC-like"/>
    <property type="match status" value="1"/>
</dbReference>
<organism evidence="9 10">
    <name type="scientific">Alkaliphilus oremlandii (strain OhILAs)</name>
    <name type="common">Clostridium oremlandii (strain OhILAs)</name>
    <dbReference type="NCBI Taxonomy" id="350688"/>
    <lineage>
        <taxon>Bacteria</taxon>
        <taxon>Bacillati</taxon>
        <taxon>Bacillota</taxon>
        <taxon>Clostridia</taxon>
        <taxon>Peptostreptococcales</taxon>
        <taxon>Natronincolaceae</taxon>
        <taxon>Alkaliphilus</taxon>
    </lineage>
</organism>
<evidence type="ECO:0000256" key="1">
    <source>
        <dbReference type="ARBA" id="ARBA00008875"/>
    </source>
</evidence>
<dbReference type="Proteomes" id="UP000000269">
    <property type="component" value="Chromosome"/>
</dbReference>
<dbReference type="eggNOG" id="COG4977">
    <property type="taxonomic scope" value="Bacteria"/>
</dbReference>
<evidence type="ECO:0000256" key="4">
    <source>
        <dbReference type="ARBA" id="ARBA00023125"/>
    </source>
</evidence>
<keyword evidence="2" id="KW-0378">Hydrolase</keyword>
<dbReference type="InterPro" id="IPR017853">
    <property type="entry name" value="GH"/>
</dbReference>
<dbReference type="KEGG" id="aoe:Clos_0056"/>
<name>A8MEF5_ALKOO</name>
<evidence type="ECO:0000256" key="3">
    <source>
        <dbReference type="ARBA" id="ARBA00023015"/>
    </source>
</evidence>
<dbReference type="STRING" id="350688.Clos_0056"/>
<dbReference type="InterPro" id="IPR011051">
    <property type="entry name" value="RmlC_Cupin_sf"/>
</dbReference>
<comment type="similarity">
    <text evidence="1">Belongs to the glycosyl hydrolase 39 family.</text>
</comment>
<dbReference type="CAZy" id="GH39">
    <property type="family name" value="Glycoside Hydrolase Family 39"/>
</dbReference>
<feature type="active site" description="Proton donor" evidence="7">
    <location>
        <position position="489"/>
    </location>
</feature>
<proteinExistence type="inferred from homology"/>
<sequence>MDDGFELMNWQEDFPIRGSIYSIEGFKVHWHSAVEILLVLQGNVSLGVGDHKYLLKENDLILINYNEIYSITRGKEDNLLLSLQIDPVTLSQYDPNFSRLVFDCKSFMYCKDNQEKFDVVRYYMAKVVWEYSKKKPGYQLRIASNIHLLAAHLVNNLTNENLNQLKSEIKDKDLARLKRILSYINENIDKKISLKTIAKNEHISYFYLSRFIKDNLGVTFQEYINTLRLDKAVNLLLSSNKTITEVSYESGFANIKLFNKLFKETFGASPLQYKKIHKESSEQKGYSDSLHHGQVSRVCLGVERKTAFKKLLSYLKPMDLQPQLSDKYKTNRINISVDVSTIEEPLNHYWKKLTTFSSASEGLRSQWQNQLKELQREGGFEYIRVHDVFSDRMMVCNFTEADTMVYNWSSVDELFDLFKSVNIKPFIGLGFVPSKLNKMDQPIFLWQDNRSPSQPMELWTELTREFIKHCINRYGLREVETWYFEVWKEPELPYGFWDGRNEEDFEFYRQTALTIKSIAPTLKVGGPGATYHMNQQSYWLEIFLTYCKDYSIPLDFVSLHIYPEDYIANEKECENISKMLQESKSKDAMKKWMDLKKIYLDKNYTFNAVDSAKKTILDVLNFNIETHITEWSVSTSYGNFIQDTSFLSTFIVKNTLDCVNKVDAIGYGAFTDLREEAKGGISSFHGGLGLMNKEGLKKPSYFAYHLLDKLGDGIIEKGEEYIITKKDENIQILAYNYAYFDEIFLKGDPSLLTSKERYLVFEEKSPNEINFNLSGLNGKYKITRYQLDRENGSVFDEWSKLGMVENMTKEELEYLQGRAGPKITVEYVEILGDYKGRILTSAHGIELITIDRQI</sequence>
<dbReference type="Gene3D" id="2.60.40.1500">
    <property type="entry name" value="Glycosyl hydrolase domain, family 39"/>
    <property type="match status" value="1"/>
</dbReference>
<dbReference type="PANTHER" id="PTHR43280:SF2">
    <property type="entry name" value="HTH-TYPE TRANSCRIPTIONAL REGULATOR EXSA"/>
    <property type="match status" value="1"/>
</dbReference>
<dbReference type="Pfam" id="PF02311">
    <property type="entry name" value="AraC_binding"/>
    <property type="match status" value="1"/>
</dbReference>
<evidence type="ECO:0000313" key="9">
    <source>
        <dbReference type="EMBL" id="ABW17626.1"/>
    </source>
</evidence>
<dbReference type="SUPFAM" id="SSF51445">
    <property type="entry name" value="(Trans)glycosidases"/>
    <property type="match status" value="1"/>
</dbReference>
<dbReference type="AlphaFoldDB" id="A8MEF5"/>
<gene>
    <name evidence="9" type="ordered locus">Clos_0056</name>
</gene>
<dbReference type="InterPro" id="IPR014710">
    <property type="entry name" value="RmlC-like_jellyroll"/>
</dbReference>
<keyword evidence="4" id="KW-0238">DNA-binding</keyword>
<dbReference type="InterPro" id="IPR003313">
    <property type="entry name" value="AraC-bd"/>
</dbReference>
<keyword evidence="3" id="KW-0805">Transcription regulation</keyword>
<evidence type="ECO:0000256" key="7">
    <source>
        <dbReference type="PIRSR" id="PIRSR600514-1"/>
    </source>
</evidence>
<dbReference type="SMART" id="SM00342">
    <property type="entry name" value="HTH_ARAC"/>
    <property type="match status" value="1"/>
</dbReference>
<keyword evidence="6" id="KW-0326">Glycosidase</keyword>
<dbReference type="GO" id="GO:0043565">
    <property type="term" value="F:sequence-specific DNA binding"/>
    <property type="evidence" value="ECO:0007669"/>
    <property type="project" value="InterPro"/>
</dbReference>
<dbReference type="OrthoDB" id="9776971at2"/>
<evidence type="ECO:0000259" key="8">
    <source>
        <dbReference type="PROSITE" id="PS01124"/>
    </source>
</evidence>
<dbReference type="HOGENOM" id="CLU_017624_0_0_9"/>
<accession>A8MEF5</accession>
<evidence type="ECO:0000256" key="2">
    <source>
        <dbReference type="ARBA" id="ARBA00022801"/>
    </source>
</evidence>
<dbReference type="Pfam" id="PF12833">
    <property type="entry name" value="HTH_18"/>
    <property type="match status" value="1"/>
</dbReference>